<evidence type="ECO:0000256" key="2">
    <source>
        <dbReference type="SAM" id="Phobius"/>
    </source>
</evidence>
<proteinExistence type="predicted"/>
<evidence type="ECO:0000256" key="1">
    <source>
        <dbReference type="SAM" id="MobiDB-lite"/>
    </source>
</evidence>
<feature type="region of interest" description="Disordered" evidence="1">
    <location>
        <begin position="15"/>
        <end position="93"/>
    </location>
</feature>
<protein>
    <submittedName>
        <fullName evidence="3">Uncharacterized protein</fullName>
    </submittedName>
</protein>
<gene>
    <name evidence="3" type="ORF">GA0070617_4080</name>
</gene>
<evidence type="ECO:0000313" key="3">
    <source>
        <dbReference type="EMBL" id="SCL59352.1"/>
    </source>
</evidence>
<feature type="compositionally biased region" description="Pro residues" evidence="1">
    <location>
        <begin position="62"/>
        <end position="78"/>
    </location>
</feature>
<dbReference type="AlphaFoldDB" id="A0A1C6UZB6"/>
<dbReference type="OrthoDB" id="3403535at2"/>
<evidence type="ECO:0000313" key="4">
    <source>
        <dbReference type="Proteomes" id="UP000198937"/>
    </source>
</evidence>
<dbReference type="Proteomes" id="UP000198937">
    <property type="component" value="Unassembled WGS sequence"/>
</dbReference>
<reference evidence="3 4" key="1">
    <citation type="submission" date="2016-06" db="EMBL/GenBank/DDBJ databases">
        <authorList>
            <person name="Kjaerup R.B."/>
            <person name="Dalgaard T.S."/>
            <person name="Juul-Madsen H.R."/>
        </authorList>
    </citation>
    <scope>NUCLEOTIDE SEQUENCE [LARGE SCALE GENOMIC DNA]</scope>
    <source>
        <strain evidence="3 4">DSM 45577</strain>
    </source>
</reference>
<feature type="transmembrane region" description="Helical" evidence="2">
    <location>
        <begin position="239"/>
        <end position="261"/>
    </location>
</feature>
<accession>A0A1C6UZB6</accession>
<keyword evidence="2" id="KW-1133">Transmembrane helix</keyword>
<keyword evidence="2" id="KW-0472">Membrane</keyword>
<feature type="transmembrane region" description="Helical" evidence="2">
    <location>
        <begin position="206"/>
        <end position="232"/>
    </location>
</feature>
<sequence>MSSFDDYVALARELSERRRAGQRDAAADTERRRGLHAAADQLDHRLAGQAQRLEQLGRTIDVPPPPYPPADAVPPAAGPAPAGTAAAGGPAAGGWPDQAGAAAPAGSAGYAGAGPVPVAGGGAAALPGRSGVGAYPDRQAGPTAGGLPATVDPAVPAQRAAAAEPGAELELARRLADDADRYGQQAETLAHQPALLPGWSPLARALAVYTACASVGVLVMLMLVVASGVGLVDGFTLGAWMCAGLPALSFFAGYLILGQWGSPALHAGTGSRYVHFGFLICFVLVPVAYCAYLVLVRTLR</sequence>
<name>A0A1C6UZB6_9ACTN</name>
<dbReference type="EMBL" id="FMIA01000002">
    <property type="protein sequence ID" value="SCL59352.1"/>
    <property type="molecule type" value="Genomic_DNA"/>
</dbReference>
<keyword evidence="4" id="KW-1185">Reference proteome</keyword>
<feature type="compositionally biased region" description="Basic and acidic residues" evidence="1">
    <location>
        <begin position="15"/>
        <end position="32"/>
    </location>
</feature>
<dbReference type="RefSeq" id="WP_091440959.1">
    <property type="nucleotide sequence ID" value="NZ_BMMJ01000002.1"/>
</dbReference>
<feature type="transmembrane region" description="Helical" evidence="2">
    <location>
        <begin position="273"/>
        <end position="295"/>
    </location>
</feature>
<keyword evidence="2" id="KW-0812">Transmembrane</keyword>
<dbReference type="STRING" id="683228.GA0070617_4080"/>
<organism evidence="3 4">
    <name type="scientific">Micromonospora yangpuensis</name>
    <dbReference type="NCBI Taxonomy" id="683228"/>
    <lineage>
        <taxon>Bacteria</taxon>
        <taxon>Bacillati</taxon>
        <taxon>Actinomycetota</taxon>
        <taxon>Actinomycetes</taxon>
        <taxon>Micromonosporales</taxon>
        <taxon>Micromonosporaceae</taxon>
        <taxon>Micromonospora</taxon>
    </lineage>
</organism>
<feature type="compositionally biased region" description="Low complexity" evidence="1">
    <location>
        <begin position="79"/>
        <end position="93"/>
    </location>
</feature>